<evidence type="ECO:0000256" key="1">
    <source>
        <dbReference type="SAM" id="MobiDB-lite"/>
    </source>
</evidence>
<evidence type="ECO:0000313" key="3">
    <source>
        <dbReference type="Proteomes" id="UP000198215"/>
    </source>
</evidence>
<feature type="compositionally biased region" description="Pro residues" evidence="1">
    <location>
        <begin position="32"/>
        <end position="43"/>
    </location>
</feature>
<dbReference type="EMBL" id="LT607753">
    <property type="protein sequence ID" value="SCG67956.1"/>
    <property type="molecule type" value="Genomic_DNA"/>
</dbReference>
<organism evidence="2 3">
    <name type="scientific">Micromonospora coxensis</name>
    <dbReference type="NCBI Taxonomy" id="356852"/>
    <lineage>
        <taxon>Bacteria</taxon>
        <taxon>Bacillati</taxon>
        <taxon>Actinomycetota</taxon>
        <taxon>Actinomycetes</taxon>
        <taxon>Micromonosporales</taxon>
        <taxon>Micromonosporaceae</taxon>
        <taxon>Micromonospora</taxon>
    </lineage>
</organism>
<dbReference type="InterPro" id="IPR011989">
    <property type="entry name" value="ARM-like"/>
</dbReference>
<dbReference type="InterPro" id="IPR016024">
    <property type="entry name" value="ARM-type_fold"/>
</dbReference>
<gene>
    <name evidence="2" type="ORF">GA0070614_4322</name>
</gene>
<feature type="compositionally biased region" description="Low complexity" evidence="1">
    <location>
        <begin position="769"/>
        <end position="781"/>
    </location>
</feature>
<dbReference type="SUPFAM" id="SSF48371">
    <property type="entry name" value="ARM repeat"/>
    <property type="match status" value="1"/>
</dbReference>
<feature type="region of interest" description="Disordered" evidence="1">
    <location>
        <begin position="759"/>
        <end position="781"/>
    </location>
</feature>
<protein>
    <submittedName>
        <fullName evidence="2">Uncharacterized protein</fullName>
    </submittedName>
</protein>
<keyword evidence="3" id="KW-1185">Reference proteome</keyword>
<dbReference type="OrthoDB" id="3319826at2"/>
<proteinExistence type="predicted"/>
<evidence type="ECO:0000313" key="2">
    <source>
        <dbReference type="EMBL" id="SCG67956.1"/>
    </source>
</evidence>
<dbReference type="AlphaFoldDB" id="A0A1C5JD48"/>
<dbReference type="RefSeq" id="WP_088977638.1">
    <property type="nucleotide sequence ID" value="NZ_LT607753.1"/>
</dbReference>
<feature type="compositionally biased region" description="Low complexity" evidence="1">
    <location>
        <begin position="44"/>
        <end position="61"/>
    </location>
</feature>
<feature type="region of interest" description="Disordered" evidence="1">
    <location>
        <begin position="1"/>
        <end position="119"/>
    </location>
</feature>
<name>A0A1C5JD48_9ACTN</name>
<feature type="compositionally biased region" description="Basic and acidic residues" evidence="1">
    <location>
        <begin position="76"/>
        <end position="94"/>
    </location>
</feature>
<reference evidence="3" key="1">
    <citation type="submission" date="2016-06" db="EMBL/GenBank/DDBJ databases">
        <authorList>
            <person name="Varghese N."/>
            <person name="Submissions Spin"/>
        </authorList>
    </citation>
    <scope>NUCLEOTIDE SEQUENCE [LARGE SCALE GENOMIC DNA]</scope>
    <source>
        <strain evidence="3">DSM 45161</strain>
    </source>
</reference>
<dbReference type="Gene3D" id="1.25.10.10">
    <property type="entry name" value="Leucine-rich Repeat Variant"/>
    <property type="match status" value="1"/>
</dbReference>
<dbReference type="Proteomes" id="UP000198215">
    <property type="component" value="Chromosome I"/>
</dbReference>
<sequence>MSTDDDTPTSVEPAALPPATGQEPVAEVAPEPATPPPPDPGRPAPADAGPTAPASPTGTDTAETDDHRGHAPALEAWKRERQSGDAAGEAKGEDESWTNEASDERGGGGQGGGSTFRNVGQTVYGDHAMMFNFQLPDGRQITVLRSQRTEASLREAETTYVTVEGFAEARRQLEERRVLLLRGTAGTGRRTTAELLLAGVVGFDRVVGIENTDAGVTLTQLAGQDGLLVEGHGTVLELPAAGAVGMATLRIFEKLAHDAGAYVVIVEDREDSPDPALAPYTFAHRQPPVENVLGRHLLRLLTRAGRCLDGCTPCSGECRTRFVARCLAHDRVRTELFTHPQPAPTVELARSLAGWSGVDEELEDALGGLSRHRRDFAARLLSAAGDPDDPLETPRRRSFQIAYATFHSHPLTDVFDAGELLLGILRAVESGSEQTVRVVFDGGVEQLLRTWSGEPRLATVESGEQPRRALLADPRLLLDVLDVVWNDFDGVRLPLLFWLDRLVLGPRAAVRRRAAEVTGWLATYDFDEVCNTMIRRWAADGRGTVRQAAAWALDVATADPRLLGRIRGRVRDWVRSSDPLLHDTAARAYGTRIGQLAPEEAVQELRTLASRKDLNASASVARTLVTLYGVAPEVTWQALVTWSGDGLQRLRVHAARGLTLLAGERASPPEETRPLLLTATGAFTPDHSELVALWQTALADPTTAFRAWKELHGWIRLADDGAALADLVVDLVGRMLVGRIAARGRFHLREWSPGSATARRLYGPGAPGGAAAPIPTSGGTP</sequence>
<accession>A0A1C5JD48</accession>